<evidence type="ECO:0000256" key="1">
    <source>
        <dbReference type="SAM" id="Phobius"/>
    </source>
</evidence>
<feature type="transmembrane region" description="Helical" evidence="1">
    <location>
        <begin position="67"/>
        <end position="88"/>
    </location>
</feature>
<dbReference type="RefSeq" id="WP_344793793.1">
    <property type="nucleotide sequence ID" value="NZ_BAABAU010000001.1"/>
</dbReference>
<comment type="caution">
    <text evidence="2">The sequence shown here is derived from an EMBL/GenBank/DDBJ whole genome shotgun (WGS) entry which is preliminary data.</text>
</comment>
<gene>
    <name evidence="2" type="ORF">GCM10022256_08640</name>
</gene>
<keyword evidence="1" id="KW-0472">Membrane</keyword>
<evidence type="ECO:0000313" key="3">
    <source>
        <dbReference type="Proteomes" id="UP001501594"/>
    </source>
</evidence>
<dbReference type="EMBL" id="BAABAU010000001">
    <property type="protein sequence ID" value="GAA4265252.1"/>
    <property type="molecule type" value="Genomic_DNA"/>
</dbReference>
<proteinExistence type="predicted"/>
<sequence length="127" mass="13646">MTTAEIEKPPVETPPRLAASLALWIVSGLVFAWSVYAAVGNLVQVPAQFEAYRDFVTKGGAPELAKGVPWAALVATLVVPVIGWLVAWRLGRRRGLAQRVLLFVIAWAAVSALTVSLTAYVFQVSSL</sequence>
<evidence type="ECO:0008006" key="4">
    <source>
        <dbReference type="Google" id="ProtNLM"/>
    </source>
</evidence>
<accession>A0ABP8DZC1</accession>
<keyword evidence="1" id="KW-1133">Transmembrane helix</keyword>
<dbReference type="Proteomes" id="UP001501594">
    <property type="component" value="Unassembled WGS sequence"/>
</dbReference>
<feature type="transmembrane region" description="Helical" evidence="1">
    <location>
        <begin position="21"/>
        <end position="47"/>
    </location>
</feature>
<protein>
    <recommendedName>
        <fullName evidence="4">Bacitracin resistance protein</fullName>
    </recommendedName>
</protein>
<keyword evidence="3" id="KW-1185">Reference proteome</keyword>
<name>A0ABP8DZC1_9MICO</name>
<evidence type="ECO:0000313" key="2">
    <source>
        <dbReference type="EMBL" id="GAA4265252.1"/>
    </source>
</evidence>
<feature type="transmembrane region" description="Helical" evidence="1">
    <location>
        <begin position="100"/>
        <end position="122"/>
    </location>
</feature>
<organism evidence="2 3">
    <name type="scientific">Frondihabitans peucedani</name>
    <dbReference type="NCBI Taxonomy" id="598626"/>
    <lineage>
        <taxon>Bacteria</taxon>
        <taxon>Bacillati</taxon>
        <taxon>Actinomycetota</taxon>
        <taxon>Actinomycetes</taxon>
        <taxon>Micrococcales</taxon>
        <taxon>Microbacteriaceae</taxon>
        <taxon>Frondihabitans</taxon>
    </lineage>
</organism>
<reference evidence="3" key="1">
    <citation type="journal article" date="2019" name="Int. J. Syst. Evol. Microbiol.">
        <title>The Global Catalogue of Microorganisms (GCM) 10K type strain sequencing project: providing services to taxonomists for standard genome sequencing and annotation.</title>
        <authorList>
            <consortium name="The Broad Institute Genomics Platform"/>
            <consortium name="The Broad Institute Genome Sequencing Center for Infectious Disease"/>
            <person name="Wu L."/>
            <person name="Ma J."/>
        </authorList>
    </citation>
    <scope>NUCLEOTIDE SEQUENCE [LARGE SCALE GENOMIC DNA]</scope>
    <source>
        <strain evidence="3">JCM 17442</strain>
    </source>
</reference>
<keyword evidence="1" id="KW-0812">Transmembrane</keyword>